<keyword evidence="5" id="KW-0732">Signal</keyword>
<dbReference type="GO" id="GO:0010916">
    <property type="term" value="P:negative regulation of very-low-density lipoprotein particle clearance"/>
    <property type="evidence" value="ECO:0007669"/>
    <property type="project" value="TreeGrafter"/>
</dbReference>
<evidence type="ECO:0000256" key="2">
    <source>
        <dbReference type="ARBA" id="ARBA00009204"/>
    </source>
</evidence>
<evidence type="ECO:0008006" key="10">
    <source>
        <dbReference type="Google" id="ProtNLM"/>
    </source>
</evidence>
<evidence type="ECO:0000256" key="6">
    <source>
        <dbReference type="ARBA" id="ARBA00023055"/>
    </source>
</evidence>
<gene>
    <name evidence="8" type="ORF">WMY93_026506</name>
</gene>
<comment type="caution">
    <text evidence="8">The sequence shown here is derived from an EMBL/GenBank/DDBJ whole genome shotgun (WGS) entry which is preliminary data.</text>
</comment>
<keyword evidence="3" id="KW-0813">Transport</keyword>
<dbReference type="Gene3D" id="4.10.260.30">
    <property type="entry name" value="Apolipoprotein C-I"/>
    <property type="match status" value="1"/>
</dbReference>
<dbReference type="GO" id="GO:0034364">
    <property type="term" value="C:high-density lipoprotein particle"/>
    <property type="evidence" value="ECO:0007669"/>
    <property type="project" value="TreeGrafter"/>
</dbReference>
<protein>
    <recommendedName>
        <fullName evidence="10">Apolipoprotein C-I</fullName>
    </recommendedName>
</protein>
<dbReference type="GO" id="GO:0050995">
    <property type="term" value="P:negative regulation of lipid catabolic process"/>
    <property type="evidence" value="ECO:0007669"/>
    <property type="project" value="TreeGrafter"/>
</dbReference>
<evidence type="ECO:0000256" key="7">
    <source>
        <dbReference type="SAM" id="Phobius"/>
    </source>
</evidence>
<evidence type="ECO:0000313" key="9">
    <source>
        <dbReference type="Proteomes" id="UP001460270"/>
    </source>
</evidence>
<dbReference type="GO" id="GO:0006641">
    <property type="term" value="P:triglyceride metabolic process"/>
    <property type="evidence" value="ECO:0007669"/>
    <property type="project" value="TreeGrafter"/>
</dbReference>
<dbReference type="EMBL" id="JBBPFD010000019">
    <property type="protein sequence ID" value="KAK7886885.1"/>
    <property type="molecule type" value="Genomic_DNA"/>
</dbReference>
<evidence type="ECO:0000313" key="8">
    <source>
        <dbReference type="EMBL" id="KAK7886885.1"/>
    </source>
</evidence>
<dbReference type="GO" id="GO:0006869">
    <property type="term" value="P:lipid transport"/>
    <property type="evidence" value="ECO:0007669"/>
    <property type="project" value="UniProtKB-KW"/>
</dbReference>
<keyword evidence="7" id="KW-0812">Transmembrane</keyword>
<evidence type="ECO:0000256" key="1">
    <source>
        <dbReference type="ARBA" id="ARBA00004613"/>
    </source>
</evidence>
<dbReference type="GO" id="GO:0042157">
    <property type="term" value="P:lipoprotein metabolic process"/>
    <property type="evidence" value="ECO:0007669"/>
    <property type="project" value="InterPro"/>
</dbReference>
<dbReference type="GO" id="GO:0005504">
    <property type="term" value="F:fatty acid binding"/>
    <property type="evidence" value="ECO:0007669"/>
    <property type="project" value="TreeGrafter"/>
</dbReference>
<dbReference type="AlphaFoldDB" id="A0AAW0N3E1"/>
<feature type="transmembrane region" description="Helical" evidence="7">
    <location>
        <begin position="42"/>
        <end position="59"/>
    </location>
</feature>
<sequence length="118" mass="13471">MVFESAPSNLVLYKEGLRQTAKHSWISSALTVKQKNTANMKLYLAIAVLVLAFVAYTEAQEVTMEERFSQLGQQMTEFGKTVADKARTAAEEFNNNEHVQKAKTWLQEKFEKFTSNFN</sequence>
<reference evidence="9" key="1">
    <citation type="submission" date="2024-04" db="EMBL/GenBank/DDBJ databases">
        <title>Salinicola lusitanus LLJ914,a marine bacterium isolated from the Okinawa Trough.</title>
        <authorList>
            <person name="Li J."/>
        </authorList>
    </citation>
    <scope>NUCLEOTIDE SEQUENCE [LARGE SCALE GENOMIC DNA]</scope>
</reference>
<keyword evidence="9" id="KW-1185">Reference proteome</keyword>
<accession>A0AAW0N3E1</accession>
<evidence type="ECO:0000256" key="4">
    <source>
        <dbReference type="ARBA" id="ARBA00022525"/>
    </source>
</evidence>
<organism evidence="8 9">
    <name type="scientific">Mugilogobius chulae</name>
    <name type="common">yellowstripe goby</name>
    <dbReference type="NCBI Taxonomy" id="88201"/>
    <lineage>
        <taxon>Eukaryota</taxon>
        <taxon>Metazoa</taxon>
        <taxon>Chordata</taxon>
        <taxon>Craniata</taxon>
        <taxon>Vertebrata</taxon>
        <taxon>Euteleostomi</taxon>
        <taxon>Actinopterygii</taxon>
        <taxon>Neopterygii</taxon>
        <taxon>Teleostei</taxon>
        <taxon>Neoteleostei</taxon>
        <taxon>Acanthomorphata</taxon>
        <taxon>Gobiaria</taxon>
        <taxon>Gobiiformes</taxon>
        <taxon>Gobioidei</taxon>
        <taxon>Gobiidae</taxon>
        <taxon>Gobionellinae</taxon>
        <taxon>Mugilogobius</taxon>
    </lineage>
</organism>
<evidence type="ECO:0000256" key="5">
    <source>
        <dbReference type="ARBA" id="ARBA00022729"/>
    </source>
</evidence>
<dbReference type="Pfam" id="PF04691">
    <property type="entry name" value="ApoC-I"/>
    <property type="match status" value="1"/>
</dbReference>
<dbReference type="Proteomes" id="UP001460270">
    <property type="component" value="Unassembled WGS sequence"/>
</dbReference>
<dbReference type="GO" id="GO:0034361">
    <property type="term" value="C:very-low-density lipoprotein particle"/>
    <property type="evidence" value="ECO:0007669"/>
    <property type="project" value="TreeGrafter"/>
</dbReference>
<dbReference type="GO" id="GO:0032375">
    <property type="term" value="P:negative regulation of cholesterol transport"/>
    <property type="evidence" value="ECO:0007669"/>
    <property type="project" value="TreeGrafter"/>
</dbReference>
<dbReference type="PANTHER" id="PTHR16565:SF2">
    <property type="entry name" value="APOLIPOPROTEIN C-I"/>
    <property type="match status" value="1"/>
</dbReference>
<dbReference type="InterPro" id="IPR043081">
    <property type="entry name" value="ApoC-1_sf"/>
</dbReference>
<dbReference type="PANTHER" id="PTHR16565">
    <property type="entry name" value="APOLIPOPROTEIN C-I"/>
    <property type="match status" value="1"/>
</dbReference>
<dbReference type="InterPro" id="IPR006781">
    <property type="entry name" value="ApoC-I"/>
</dbReference>
<keyword evidence="4" id="KW-0964">Secreted</keyword>
<dbReference type="GO" id="GO:0034447">
    <property type="term" value="P:very-low-density lipoprotein particle clearance"/>
    <property type="evidence" value="ECO:0007669"/>
    <property type="project" value="TreeGrafter"/>
</dbReference>
<comment type="similarity">
    <text evidence="2">Belongs to the apolipoprotein C1 family.</text>
</comment>
<name>A0AAW0N3E1_9GOBI</name>
<comment type="subcellular location">
    <subcellularLocation>
        <location evidence="1">Secreted</location>
    </subcellularLocation>
</comment>
<evidence type="ECO:0000256" key="3">
    <source>
        <dbReference type="ARBA" id="ARBA00022448"/>
    </source>
</evidence>
<keyword evidence="7" id="KW-1133">Transmembrane helix</keyword>
<proteinExistence type="inferred from homology"/>
<keyword evidence="7" id="KW-0472">Membrane</keyword>
<dbReference type="GO" id="GO:0004859">
    <property type="term" value="F:phospholipase inhibitor activity"/>
    <property type="evidence" value="ECO:0007669"/>
    <property type="project" value="TreeGrafter"/>
</dbReference>
<keyword evidence="6" id="KW-0445">Lipid transport</keyword>